<feature type="transmembrane region" description="Helical" evidence="12">
    <location>
        <begin position="21"/>
        <end position="42"/>
    </location>
</feature>
<reference evidence="16" key="1">
    <citation type="submission" date="2020-03" db="EMBL/GenBank/DDBJ databases">
        <title>Complete genome sequence of sulfur-oxidizing bacterium skT11.</title>
        <authorList>
            <person name="Kanda M."/>
            <person name="Kojima H."/>
            <person name="Fukui M."/>
        </authorList>
    </citation>
    <scope>NUCLEOTIDE SEQUENCE [LARGE SCALE GENOMIC DNA]</scope>
    <source>
        <strain evidence="16">skT11</strain>
    </source>
</reference>
<protein>
    <recommendedName>
        <fullName evidence="12">Probable potassium transport system protein Kup</fullName>
    </recommendedName>
</protein>
<proteinExistence type="inferred from homology"/>
<evidence type="ECO:0000256" key="3">
    <source>
        <dbReference type="ARBA" id="ARBA00022448"/>
    </source>
</evidence>
<keyword evidence="5 12" id="KW-0633">Potassium transport</keyword>
<sequence length="635" mass="68277">MQQTVLSTSEHETPPAAHGRLGPLALAALGIVYGDIGTSPLYAMKEVFAGVHPVPITPDNVMGILSLVFWSLVIVVSIKYVAFIMRADNRGEGGIMALMALALRKVHDSHQRTGIMLAGIVGAALFYGDGVITPAISVLSAVEGLEVATPALKAYVLPITIGVLIALFSFQRKGTAGIGALFGPVMVVWFGALALLGIVNIMDEPSVIRALNPMYALAFMAAKPLVGFLSLGGVVLALTGAEALYADMGHFGRKPIQLAWFGFVLPALVLNYFGQGALLLEDPGAIQNPFYHLAPDWALYPLVALATAATVIASQAVISGAFSITRQAMQLGYAPRMEVQHTSEREIGQIYLPGINWSLLLAVIALVLGFRSSTNLGAAYGIAVTGTMVITTLLAFIVVRNLWGWGLLKSGLLLAIFLVIDLAFFAANAIKIEDGGWFPLVFGFGVYILMSTWKRGRRLLRERMASEAIALPPFIEGVGPGTILRVPGTAVFLSGNPDAVPHALLHNLKHNMVLHERVAVVTVRVEDVPHVPEAEQIAAETLENGFFRIIVNYGFKDEMDIPKALERCASFGIVFDAMSTSYFLGRETLIPKLNSDMSLWREKLFIGMFRNAGSAASFFNIPPNRVVELGTQIVL</sequence>
<feature type="transmembrane region" description="Helical" evidence="12">
    <location>
        <begin position="62"/>
        <end position="82"/>
    </location>
</feature>
<evidence type="ECO:0000256" key="2">
    <source>
        <dbReference type="ARBA" id="ARBA00007019"/>
    </source>
</evidence>
<evidence type="ECO:0000256" key="1">
    <source>
        <dbReference type="ARBA" id="ARBA00004141"/>
    </source>
</evidence>
<dbReference type="PANTHER" id="PTHR30540:SF79">
    <property type="entry name" value="LOW AFFINITY POTASSIUM TRANSPORT SYSTEM PROTEIN KUP"/>
    <property type="match status" value="1"/>
</dbReference>
<evidence type="ECO:0000256" key="6">
    <source>
        <dbReference type="ARBA" id="ARBA00022692"/>
    </source>
</evidence>
<dbReference type="InterPro" id="IPR053951">
    <property type="entry name" value="K_trans_N"/>
</dbReference>
<dbReference type="RefSeq" id="WP_425315639.1">
    <property type="nucleotide sequence ID" value="NZ_AP022853.1"/>
</dbReference>
<feature type="domain" description="K+ potassium transporter C-terminal" evidence="14">
    <location>
        <begin position="487"/>
        <end position="634"/>
    </location>
</feature>
<keyword evidence="6 12" id="KW-0812">Transmembrane</keyword>
<keyword evidence="7 12" id="KW-0769">Symport</keyword>
<evidence type="ECO:0000256" key="12">
    <source>
        <dbReference type="HAMAP-Rule" id="MF_01522"/>
    </source>
</evidence>
<feature type="transmembrane region" description="Helical" evidence="12">
    <location>
        <begin position="258"/>
        <end position="278"/>
    </location>
</feature>
<keyword evidence="10 12" id="KW-0406">Ion transport</keyword>
<evidence type="ECO:0000313" key="15">
    <source>
        <dbReference type="EMBL" id="BCB26006.1"/>
    </source>
</evidence>
<evidence type="ECO:0000256" key="9">
    <source>
        <dbReference type="ARBA" id="ARBA00022989"/>
    </source>
</evidence>
<evidence type="ECO:0000256" key="8">
    <source>
        <dbReference type="ARBA" id="ARBA00022958"/>
    </source>
</evidence>
<keyword evidence="9 12" id="KW-1133">Transmembrane helix</keyword>
<evidence type="ECO:0000256" key="4">
    <source>
        <dbReference type="ARBA" id="ARBA00022475"/>
    </source>
</evidence>
<feature type="transmembrane region" description="Helical" evidence="12">
    <location>
        <begin position="177"/>
        <end position="202"/>
    </location>
</feature>
<dbReference type="KEGG" id="slac:SKTS_08920"/>
<gene>
    <name evidence="12 15" type="primary">kup</name>
    <name evidence="15" type="ORF">SKTS_08920</name>
</gene>
<feature type="domain" description="K+ potassium transporter integral membrane" evidence="13">
    <location>
        <begin position="24"/>
        <end position="474"/>
    </location>
</feature>
<dbReference type="Proteomes" id="UP000502260">
    <property type="component" value="Chromosome"/>
</dbReference>
<dbReference type="HAMAP" id="MF_01522">
    <property type="entry name" value="Kup"/>
    <property type="match status" value="1"/>
</dbReference>
<evidence type="ECO:0000256" key="5">
    <source>
        <dbReference type="ARBA" id="ARBA00022538"/>
    </source>
</evidence>
<feature type="transmembrane region" description="Helical" evidence="12">
    <location>
        <begin position="214"/>
        <end position="238"/>
    </location>
</feature>
<keyword evidence="4 12" id="KW-1003">Cell membrane</keyword>
<dbReference type="AlphaFoldDB" id="A0A6F8VAH7"/>
<feature type="transmembrane region" description="Helical" evidence="12">
    <location>
        <begin position="350"/>
        <end position="370"/>
    </location>
</feature>
<comment type="similarity">
    <text evidence="2 12">Belongs to the HAK/KUP transporter (TC 2.A.72) family.</text>
</comment>
<dbReference type="InterPro" id="IPR053952">
    <property type="entry name" value="K_trans_C"/>
</dbReference>
<keyword evidence="8 12" id="KW-0630">Potassium</keyword>
<dbReference type="Pfam" id="PF02705">
    <property type="entry name" value="K_trans"/>
    <property type="match status" value="1"/>
</dbReference>
<comment type="function">
    <text evidence="12">Transport of potassium into the cell. Likely operates as a K(+):H(+) symporter.</text>
</comment>
<feature type="transmembrane region" description="Helical" evidence="12">
    <location>
        <begin position="411"/>
        <end position="430"/>
    </location>
</feature>
<feature type="transmembrane region" description="Helical" evidence="12">
    <location>
        <begin position="436"/>
        <end position="453"/>
    </location>
</feature>
<comment type="subcellular location">
    <subcellularLocation>
        <location evidence="12">Cell membrane</location>
        <topology evidence="12">Multi-pass membrane protein</topology>
    </subcellularLocation>
    <subcellularLocation>
        <location evidence="1">Membrane</location>
        <topology evidence="1">Multi-pass membrane protein</topology>
    </subcellularLocation>
</comment>
<feature type="transmembrane region" description="Helical" evidence="12">
    <location>
        <begin position="298"/>
        <end position="322"/>
    </location>
</feature>
<evidence type="ECO:0000259" key="13">
    <source>
        <dbReference type="Pfam" id="PF02705"/>
    </source>
</evidence>
<dbReference type="GO" id="GO:0015079">
    <property type="term" value="F:potassium ion transmembrane transporter activity"/>
    <property type="evidence" value="ECO:0007669"/>
    <property type="project" value="UniProtKB-UniRule"/>
</dbReference>
<feature type="transmembrane region" description="Helical" evidence="12">
    <location>
        <begin position="114"/>
        <end position="139"/>
    </location>
</feature>
<dbReference type="Pfam" id="PF22776">
    <property type="entry name" value="K_trans_C"/>
    <property type="match status" value="1"/>
</dbReference>
<dbReference type="EMBL" id="AP022853">
    <property type="protein sequence ID" value="BCB26006.1"/>
    <property type="molecule type" value="Genomic_DNA"/>
</dbReference>
<dbReference type="InterPro" id="IPR023051">
    <property type="entry name" value="Kup"/>
</dbReference>
<keyword evidence="16" id="KW-1185">Reference proteome</keyword>
<dbReference type="PANTHER" id="PTHR30540">
    <property type="entry name" value="OSMOTIC STRESS POTASSIUM TRANSPORTER"/>
    <property type="match status" value="1"/>
</dbReference>
<evidence type="ECO:0000256" key="10">
    <source>
        <dbReference type="ARBA" id="ARBA00023065"/>
    </source>
</evidence>
<dbReference type="InterPro" id="IPR003855">
    <property type="entry name" value="K+_transporter"/>
</dbReference>
<feature type="transmembrane region" description="Helical" evidence="12">
    <location>
        <begin position="151"/>
        <end position="170"/>
    </location>
</feature>
<name>A0A6F8VAH7_9PROT</name>
<keyword evidence="3 12" id="KW-0813">Transport</keyword>
<keyword evidence="11 12" id="KW-0472">Membrane</keyword>
<evidence type="ECO:0000313" key="16">
    <source>
        <dbReference type="Proteomes" id="UP000502260"/>
    </source>
</evidence>
<feature type="transmembrane region" description="Helical" evidence="12">
    <location>
        <begin position="376"/>
        <end position="399"/>
    </location>
</feature>
<comment type="catalytic activity">
    <reaction evidence="12">
        <text>K(+)(in) + H(+)(in) = K(+)(out) + H(+)(out)</text>
        <dbReference type="Rhea" id="RHEA:28490"/>
        <dbReference type="ChEBI" id="CHEBI:15378"/>
        <dbReference type="ChEBI" id="CHEBI:29103"/>
    </reaction>
</comment>
<accession>A0A6F8VAH7</accession>
<evidence type="ECO:0000256" key="7">
    <source>
        <dbReference type="ARBA" id="ARBA00022847"/>
    </source>
</evidence>
<organism evidence="15 16">
    <name type="scientific">Sulfurimicrobium lacus</name>
    <dbReference type="NCBI Taxonomy" id="2715678"/>
    <lineage>
        <taxon>Bacteria</taxon>
        <taxon>Pseudomonadati</taxon>
        <taxon>Pseudomonadota</taxon>
        <taxon>Betaproteobacteria</taxon>
        <taxon>Nitrosomonadales</taxon>
        <taxon>Sulfuricellaceae</taxon>
        <taxon>Sulfurimicrobium</taxon>
    </lineage>
</organism>
<evidence type="ECO:0000256" key="11">
    <source>
        <dbReference type="ARBA" id="ARBA00023136"/>
    </source>
</evidence>
<dbReference type="GO" id="GO:0005886">
    <property type="term" value="C:plasma membrane"/>
    <property type="evidence" value="ECO:0007669"/>
    <property type="project" value="UniProtKB-SubCell"/>
</dbReference>
<dbReference type="GO" id="GO:0015293">
    <property type="term" value="F:symporter activity"/>
    <property type="evidence" value="ECO:0007669"/>
    <property type="project" value="UniProtKB-UniRule"/>
</dbReference>
<evidence type="ECO:0000259" key="14">
    <source>
        <dbReference type="Pfam" id="PF22776"/>
    </source>
</evidence>